<dbReference type="KEGG" id="dpc:A6048_17345"/>
<feature type="transmembrane region" description="Helical" evidence="1">
    <location>
        <begin position="151"/>
        <end position="179"/>
    </location>
</feature>
<keyword evidence="1" id="KW-1133">Transmembrane helix</keyword>
<protein>
    <submittedName>
        <fullName evidence="2">ABC transporter</fullName>
    </submittedName>
</protein>
<keyword evidence="1" id="KW-0472">Membrane</keyword>
<keyword evidence="1" id="KW-0812">Transmembrane</keyword>
<dbReference type="EMBL" id="CP015453">
    <property type="protein sequence ID" value="AWH96973.1"/>
    <property type="molecule type" value="Genomic_DNA"/>
</dbReference>
<organism evidence="2 3">
    <name type="scientific">Dietzia psychralcaliphila</name>
    <dbReference type="NCBI Taxonomy" id="139021"/>
    <lineage>
        <taxon>Bacteria</taxon>
        <taxon>Bacillati</taxon>
        <taxon>Actinomycetota</taxon>
        <taxon>Actinomycetes</taxon>
        <taxon>Mycobacteriales</taxon>
        <taxon>Dietziaceae</taxon>
        <taxon>Dietzia</taxon>
    </lineage>
</organism>
<proteinExistence type="predicted"/>
<feature type="transmembrane region" description="Helical" evidence="1">
    <location>
        <begin position="15"/>
        <end position="38"/>
    </location>
</feature>
<accession>A0AAD0NS31</accession>
<dbReference type="GO" id="GO:0043190">
    <property type="term" value="C:ATP-binding cassette (ABC) transporter complex"/>
    <property type="evidence" value="ECO:0007669"/>
    <property type="project" value="InterPro"/>
</dbReference>
<sequence length="269" mass="27320">MVFQLPAGRGPVVDLAGQVGSLVGYSVFTLLSCVRTVVTGRLSLAETRDQALFVARVCSVPALLLMLPVGVLVAVSVGELAGRLGAAGYAGAVVAFVVVGQASALVCALMLAGVGGSAICADLGSRTIREEVEAMEVMGLDVIERLVVPRVIATVLVSLVLCALVTAMGVTACLIYQVYGQGESAGAFLSTLSAYGRPSDLWMAMAKSVAFAVVSALIATFKGLHASGGSSGVADAVNETVVLAFVTVFVINTVMSAVYGLVVPSVGKY</sequence>
<dbReference type="Pfam" id="PF02405">
    <property type="entry name" value="MlaE"/>
    <property type="match status" value="1"/>
</dbReference>
<feature type="transmembrane region" description="Helical" evidence="1">
    <location>
        <begin position="87"/>
        <end position="120"/>
    </location>
</feature>
<dbReference type="PANTHER" id="PTHR30188">
    <property type="entry name" value="ABC TRANSPORTER PERMEASE PROTEIN-RELATED"/>
    <property type="match status" value="1"/>
</dbReference>
<feature type="transmembrane region" description="Helical" evidence="1">
    <location>
        <begin position="50"/>
        <end position="75"/>
    </location>
</feature>
<dbReference type="AlphaFoldDB" id="A0AAD0NS31"/>
<dbReference type="Proteomes" id="UP000244903">
    <property type="component" value="Chromosome"/>
</dbReference>
<dbReference type="PANTHER" id="PTHR30188:SF4">
    <property type="entry name" value="PROTEIN TRIGALACTOSYLDIACYLGLYCEROL 1, CHLOROPLASTIC"/>
    <property type="match status" value="1"/>
</dbReference>
<dbReference type="InterPro" id="IPR030802">
    <property type="entry name" value="Permease_MalE"/>
</dbReference>
<feature type="transmembrane region" description="Helical" evidence="1">
    <location>
        <begin position="241"/>
        <end position="262"/>
    </location>
</feature>
<evidence type="ECO:0000313" key="3">
    <source>
        <dbReference type="Proteomes" id="UP000244903"/>
    </source>
</evidence>
<feature type="transmembrane region" description="Helical" evidence="1">
    <location>
        <begin position="201"/>
        <end position="221"/>
    </location>
</feature>
<evidence type="ECO:0000256" key="1">
    <source>
        <dbReference type="SAM" id="Phobius"/>
    </source>
</evidence>
<evidence type="ECO:0000313" key="2">
    <source>
        <dbReference type="EMBL" id="AWH96973.1"/>
    </source>
</evidence>
<name>A0AAD0NS31_9ACTN</name>
<reference evidence="2 3" key="1">
    <citation type="submission" date="2016-04" db="EMBL/GenBank/DDBJ databases">
        <title>Complete genome sequence of the haloalkaliphilic hydrocarbon-degrading bacterium Dietzia psychralcaliphila ILA-1T, isolated from a drain of a fish product-processing plant.</title>
        <authorList>
            <person name="Zhao J."/>
            <person name="Hu B."/>
            <person name="Geng S."/>
            <person name="Nie Y."/>
            <person name="Tang Y."/>
        </authorList>
    </citation>
    <scope>NUCLEOTIDE SEQUENCE [LARGE SCALE GENOMIC DNA]</scope>
    <source>
        <strain evidence="2 3">ILA-1</strain>
    </source>
</reference>
<dbReference type="GO" id="GO:0005548">
    <property type="term" value="F:phospholipid transporter activity"/>
    <property type="evidence" value="ECO:0007669"/>
    <property type="project" value="TreeGrafter"/>
</dbReference>
<keyword evidence="3" id="KW-1185">Reference proteome</keyword>
<gene>
    <name evidence="2" type="ORF">A6048_17345</name>
</gene>
<dbReference type="RefSeq" id="WP_107747091.1">
    <property type="nucleotide sequence ID" value="NZ_CP015453.1"/>
</dbReference>